<dbReference type="SMART" id="SM00560">
    <property type="entry name" value="LamGL"/>
    <property type="match status" value="1"/>
</dbReference>
<dbReference type="InterPro" id="IPR006558">
    <property type="entry name" value="LamG-like"/>
</dbReference>
<dbReference type="InterPro" id="IPR013783">
    <property type="entry name" value="Ig-like_fold"/>
</dbReference>
<dbReference type="Pfam" id="PF14200">
    <property type="entry name" value="RicinB_lectin_2"/>
    <property type="match status" value="2"/>
</dbReference>
<evidence type="ECO:0000313" key="7">
    <source>
        <dbReference type="Proteomes" id="UP000326702"/>
    </source>
</evidence>
<keyword evidence="2" id="KW-1015">Disulfide bond</keyword>
<dbReference type="Pfam" id="PF17957">
    <property type="entry name" value="Big_7"/>
    <property type="match status" value="1"/>
</dbReference>
<sequence>MSRSAPHHARGVAAPTAALAALATAALGLAGTAPAAQASAAQASETVADAPASGAFAADPADTLVVHADQPFRDVTHVASGSLYGLADATKPSLDLAKAIKPSEFVMKPSGGTQQATGDILVTAGVSKALGAKVVDRLSDYYPGWPYQFSWDTWDDVVRNELAKVNPTTVPNLAAYAPWNESDNTWNATKNGSFEDFWTHTYRLIRSIDPTTPIQGPSFSDNISDMDNFLKNAVATDTVPDILAWHELTRSSKIQGDVDTVLALEKKYGIDPLPIDIEEYAAPAEVGIPGSLVGYIAKFERLGIRNAELPFWNQSGALGDLLTGQGGSPNGAYWLYTWYADMSGQMITTTPPANGAALFDGAAAVTDDKKEVDVVAGGNSGPTTIQVAGLDKTAVGKDVDVKLEYTPTYGRTVAVSGPITVSTTRYTVGDDGTISVPVVMNPAYGYHVVVTPASGKETDLSGTYRVTNGNSGLALAASGDVTGSAVTQAAAKSGAAQRWTFVDEGRGLYKVVDGDGLVLGVKGSSTTNGAVAVVGADDETTNQLWQPFPDGKGGYRLANATTGLVLAVGSMSKDAGAPVVQWADGSVTSGCTADGPRVTGKVGKALSFCNTASYVTLPTGALSSLTGDYTVSVWVNPASNASWSRVFDIGSSSSASMFLTLNNGSTLRYAITTGSGAGGEQRIDGTGLLPLNQWSLLTVTLSGTTGTLYVNGKAVGTNANMTNHPSAFGQSTRNYLGKSQYSSDAPLNATIDDFNVYSRALSADEVAALVTGTTAGQGDVVHYAFDETSGTKAVDSSGAGRDGTVVAANASTTTTATDAATADHFWTLARYPDVDHVSVADGDTVSGKTTFTVDLGGDAADVSYTYIELNKGSSHAWVTDNTKADGSHNSGLHPNLVVDTTTLANGVYGLKIDAVGKNGLTTEKTVSFTINNPPALSFAAPASGATVSGTVTVTVHLSGQGLKAYNLRVDSAGLSYAYEPKAGDQTFQLDTTTLTDGTHTLLATATDTAGNKTTITEKITVHNAG</sequence>
<dbReference type="CDD" id="cd00161">
    <property type="entry name" value="beta-trefoil_Ricin-like"/>
    <property type="match status" value="1"/>
</dbReference>
<dbReference type="Gene3D" id="3.20.20.80">
    <property type="entry name" value="Glycosidases"/>
    <property type="match status" value="1"/>
</dbReference>
<dbReference type="Gene3D" id="2.60.40.10">
    <property type="entry name" value="Immunoglobulins"/>
    <property type="match status" value="1"/>
</dbReference>
<evidence type="ECO:0000313" key="6">
    <source>
        <dbReference type="EMBL" id="QFU97150.1"/>
    </source>
</evidence>
<dbReference type="Gene3D" id="2.60.120.200">
    <property type="match status" value="1"/>
</dbReference>
<dbReference type="PROSITE" id="PS50231">
    <property type="entry name" value="RICIN_B_LECTIN"/>
    <property type="match status" value="1"/>
</dbReference>
<feature type="chain" id="PRO_5024981516" evidence="3">
    <location>
        <begin position="36"/>
        <end position="1025"/>
    </location>
</feature>
<dbReference type="KEGG" id="lxl:KDY119_00644"/>
<dbReference type="Pfam" id="PF13385">
    <property type="entry name" value="Laminin_G_3"/>
    <property type="match status" value="1"/>
</dbReference>
<dbReference type="InterPro" id="IPR035992">
    <property type="entry name" value="Ricin_B-like_lectins"/>
</dbReference>
<dbReference type="GO" id="GO:0005975">
    <property type="term" value="P:carbohydrate metabolic process"/>
    <property type="evidence" value="ECO:0007669"/>
    <property type="project" value="UniProtKB-ARBA"/>
</dbReference>
<evidence type="ECO:0000256" key="1">
    <source>
        <dbReference type="ARBA" id="ARBA00022729"/>
    </source>
</evidence>
<evidence type="ECO:0000259" key="5">
    <source>
        <dbReference type="SMART" id="SM00560"/>
    </source>
</evidence>
<feature type="domain" description="Ricin B lectin" evidence="4">
    <location>
        <begin position="461"/>
        <end position="594"/>
    </location>
</feature>
<evidence type="ECO:0000259" key="4">
    <source>
        <dbReference type="SMART" id="SM00458"/>
    </source>
</evidence>
<gene>
    <name evidence="6" type="ORF">KDY119_00644</name>
</gene>
<dbReference type="SMART" id="SM00458">
    <property type="entry name" value="RICIN"/>
    <property type="match status" value="1"/>
</dbReference>
<dbReference type="SUPFAM" id="SSF49899">
    <property type="entry name" value="Concanavalin A-like lectins/glucanases"/>
    <property type="match status" value="1"/>
</dbReference>
<protein>
    <submittedName>
        <fullName evidence="6">Uncharacterized protein</fullName>
    </submittedName>
</protein>
<dbReference type="AlphaFoldDB" id="A0A5P9Q7T1"/>
<proteinExistence type="predicted"/>
<organism evidence="6 7">
    <name type="scientific">Luteimicrobium xylanilyticum</name>
    <dbReference type="NCBI Taxonomy" id="1133546"/>
    <lineage>
        <taxon>Bacteria</taxon>
        <taxon>Bacillati</taxon>
        <taxon>Actinomycetota</taxon>
        <taxon>Actinomycetes</taxon>
        <taxon>Micrococcales</taxon>
        <taxon>Luteimicrobium</taxon>
    </lineage>
</organism>
<dbReference type="Proteomes" id="UP000326702">
    <property type="component" value="Chromosome"/>
</dbReference>
<dbReference type="RefSeq" id="WP_194174329.1">
    <property type="nucleotide sequence ID" value="NZ_BAABIH010000029.1"/>
</dbReference>
<dbReference type="EMBL" id="CP045529">
    <property type="protein sequence ID" value="QFU97150.1"/>
    <property type="molecule type" value="Genomic_DNA"/>
</dbReference>
<dbReference type="InterPro" id="IPR017853">
    <property type="entry name" value="GH"/>
</dbReference>
<feature type="signal peptide" evidence="3">
    <location>
        <begin position="1"/>
        <end position="35"/>
    </location>
</feature>
<keyword evidence="1 3" id="KW-0732">Signal</keyword>
<dbReference type="SUPFAM" id="SSF51445">
    <property type="entry name" value="(Trans)glycosidases"/>
    <property type="match status" value="1"/>
</dbReference>
<dbReference type="SUPFAM" id="SSF50370">
    <property type="entry name" value="Ricin B-like lectins"/>
    <property type="match status" value="1"/>
</dbReference>
<dbReference type="Gene3D" id="2.80.10.50">
    <property type="match status" value="1"/>
</dbReference>
<dbReference type="InterPro" id="IPR000772">
    <property type="entry name" value="Ricin_B_lectin"/>
</dbReference>
<accession>A0A5P9Q7T1</accession>
<reference evidence="6 7" key="1">
    <citation type="submission" date="2019-10" db="EMBL/GenBank/DDBJ databases">
        <title>Genome sequence of Luteimicrobium xylanilyticum HY-24.</title>
        <authorList>
            <person name="Kim D.Y."/>
            <person name="Park H.-Y."/>
        </authorList>
    </citation>
    <scope>NUCLEOTIDE SEQUENCE [LARGE SCALE GENOMIC DNA]</scope>
    <source>
        <strain evidence="6 7">HY-24</strain>
    </source>
</reference>
<feature type="domain" description="LamG-like jellyroll fold" evidence="5">
    <location>
        <begin position="627"/>
        <end position="764"/>
    </location>
</feature>
<dbReference type="InterPro" id="IPR013320">
    <property type="entry name" value="ConA-like_dom_sf"/>
</dbReference>
<evidence type="ECO:0000256" key="3">
    <source>
        <dbReference type="SAM" id="SignalP"/>
    </source>
</evidence>
<evidence type="ECO:0000256" key="2">
    <source>
        <dbReference type="ARBA" id="ARBA00023157"/>
    </source>
</evidence>
<keyword evidence="7" id="KW-1185">Reference proteome</keyword>
<name>A0A5P9Q7T1_9MICO</name>